<feature type="domain" description="Sigma-54 factor interaction" evidence="7">
    <location>
        <begin position="130"/>
        <end position="359"/>
    </location>
</feature>
<name>A0A7V0NEH5_DESA2</name>
<evidence type="ECO:0000256" key="4">
    <source>
        <dbReference type="ARBA" id="ARBA00023125"/>
    </source>
</evidence>
<comment type="caution">
    <text evidence="9">The sequence shown here is derived from an EMBL/GenBank/DDBJ whole genome shotgun (WGS) entry which is preliminary data.</text>
</comment>
<dbReference type="Gene3D" id="3.40.50.2300">
    <property type="match status" value="1"/>
</dbReference>
<dbReference type="GO" id="GO:0000160">
    <property type="term" value="P:phosphorelay signal transduction system"/>
    <property type="evidence" value="ECO:0007669"/>
    <property type="project" value="InterPro"/>
</dbReference>
<dbReference type="InterPro" id="IPR025944">
    <property type="entry name" value="Sigma_54_int_dom_CS"/>
</dbReference>
<evidence type="ECO:0000256" key="2">
    <source>
        <dbReference type="ARBA" id="ARBA00022840"/>
    </source>
</evidence>
<keyword evidence="3" id="KW-0805">Transcription regulation</keyword>
<dbReference type="Gene3D" id="3.40.50.300">
    <property type="entry name" value="P-loop containing nucleotide triphosphate hydrolases"/>
    <property type="match status" value="1"/>
</dbReference>
<dbReference type="SUPFAM" id="SSF46689">
    <property type="entry name" value="Homeodomain-like"/>
    <property type="match status" value="1"/>
</dbReference>
<dbReference type="PROSITE" id="PS50045">
    <property type="entry name" value="SIGMA54_INTERACT_4"/>
    <property type="match status" value="1"/>
</dbReference>
<accession>A0A7V0NEH5</accession>
<dbReference type="InterPro" id="IPR002197">
    <property type="entry name" value="HTH_Fis"/>
</dbReference>
<gene>
    <name evidence="9" type="ORF">ENF30_00620</name>
</gene>
<evidence type="ECO:0000256" key="1">
    <source>
        <dbReference type="ARBA" id="ARBA00022741"/>
    </source>
</evidence>
<evidence type="ECO:0000256" key="6">
    <source>
        <dbReference type="PROSITE-ProRule" id="PRU00169"/>
    </source>
</evidence>
<evidence type="ECO:0000256" key="3">
    <source>
        <dbReference type="ARBA" id="ARBA00023015"/>
    </source>
</evidence>
<keyword evidence="4" id="KW-0238">DNA-binding</keyword>
<dbReference type="InterPro" id="IPR058031">
    <property type="entry name" value="AAA_lid_NorR"/>
</dbReference>
<evidence type="ECO:0000259" key="8">
    <source>
        <dbReference type="PROSITE" id="PS50110"/>
    </source>
</evidence>
<dbReference type="InterPro" id="IPR009057">
    <property type="entry name" value="Homeodomain-like_sf"/>
</dbReference>
<dbReference type="InterPro" id="IPR002078">
    <property type="entry name" value="Sigma_54_int"/>
</dbReference>
<dbReference type="Pfam" id="PF25601">
    <property type="entry name" value="AAA_lid_14"/>
    <property type="match status" value="1"/>
</dbReference>
<dbReference type="PROSITE" id="PS50110">
    <property type="entry name" value="RESPONSE_REGULATORY"/>
    <property type="match status" value="1"/>
</dbReference>
<proteinExistence type="predicted"/>
<keyword evidence="1" id="KW-0547">Nucleotide-binding</keyword>
<feature type="domain" description="Response regulatory" evidence="8">
    <location>
        <begin position="1"/>
        <end position="105"/>
    </location>
</feature>
<dbReference type="InterPro" id="IPR027417">
    <property type="entry name" value="P-loop_NTPase"/>
</dbReference>
<dbReference type="SUPFAM" id="SSF52172">
    <property type="entry name" value="CheY-like"/>
    <property type="match status" value="1"/>
</dbReference>
<sequence>MLRVLKMRLEAEGYFVTTVPESNEAIEVAKEEIFDLAVIDLKLGKKNGIELMESLHRIQPDIPVIILTAYGTIESAVDAMKRGAYSYLTKPFDHRELILQIKNGIEKASLSKEVKRLKHIVEERYEFKNIIGESEKMKKVLELVSRAAEIDSNVYIEGESGTGKELIAKALHLASPRKNGPFVAINCAAIPETLLESELFGFKKGAFTGAFYTKKGIFSQADGGSIFLDEISEMPLSMQAKLLRVIEEKEFYPVGSERSIKVDVRIIAASNKDLEEEVKKGRFRNDLFYRIHVIPIKLPPLRERKEDIPLLAKHFLKKFSEKMKKDIKGFSLGAIKKMMLYNWPGNVRELENMIECAVAMSTKDIITEELILSTQTLKEDIVKPLKEAKDEFEKNYLIQLMEKTRGNITQAAKLAGKYRADFYKLLEKYQINPEKFRKN</sequence>
<dbReference type="CDD" id="cd00009">
    <property type="entry name" value="AAA"/>
    <property type="match status" value="1"/>
</dbReference>
<feature type="modified residue" description="4-aspartylphosphate" evidence="6">
    <location>
        <position position="40"/>
    </location>
</feature>
<dbReference type="Gene3D" id="1.10.8.60">
    <property type="match status" value="1"/>
</dbReference>
<dbReference type="SMART" id="SM00448">
    <property type="entry name" value="REC"/>
    <property type="match status" value="1"/>
</dbReference>
<dbReference type="InterPro" id="IPR003593">
    <property type="entry name" value="AAA+_ATPase"/>
</dbReference>
<dbReference type="SUPFAM" id="SSF52540">
    <property type="entry name" value="P-loop containing nucleoside triphosphate hydrolases"/>
    <property type="match status" value="1"/>
</dbReference>
<dbReference type="PANTHER" id="PTHR32071">
    <property type="entry name" value="TRANSCRIPTIONAL REGULATORY PROTEIN"/>
    <property type="match status" value="1"/>
</dbReference>
<dbReference type="GO" id="GO:0006355">
    <property type="term" value="P:regulation of DNA-templated transcription"/>
    <property type="evidence" value="ECO:0007669"/>
    <property type="project" value="InterPro"/>
</dbReference>
<dbReference type="Proteomes" id="UP000885706">
    <property type="component" value="Unassembled WGS sequence"/>
</dbReference>
<dbReference type="PROSITE" id="PS00688">
    <property type="entry name" value="SIGMA54_INTERACT_3"/>
    <property type="match status" value="1"/>
</dbReference>
<dbReference type="Gene3D" id="1.10.10.60">
    <property type="entry name" value="Homeodomain-like"/>
    <property type="match status" value="1"/>
</dbReference>
<organism evidence="9">
    <name type="scientific">Desulfofervidus auxilii</name>
    <dbReference type="NCBI Taxonomy" id="1621989"/>
    <lineage>
        <taxon>Bacteria</taxon>
        <taxon>Pseudomonadati</taxon>
        <taxon>Thermodesulfobacteriota</taxon>
        <taxon>Candidatus Desulfofervidia</taxon>
        <taxon>Candidatus Desulfofervidales</taxon>
        <taxon>Candidatus Desulfofervidaceae</taxon>
        <taxon>Candidatus Desulfofervidus</taxon>
    </lineage>
</organism>
<dbReference type="FunFam" id="3.40.50.300:FF:000006">
    <property type="entry name" value="DNA-binding transcriptional regulator NtrC"/>
    <property type="match status" value="1"/>
</dbReference>
<evidence type="ECO:0000313" key="9">
    <source>
        <dbReference type="EMBL" id="HDD35282.1"/>
    </source>
</evidence>
<dbReference type="GO" id="GO:0043565">
    <property type="term" value="F:sequence-specific DNA binding"/>
    <property type="evidence" value="ECO:0007669"/>
    <property type="project" value="InterPro"/>
</dbReference>
<dbReference type="AlphaFoldDB" id="A0A7V0NEH5"/>
<dbReference type="SMART" id="SM00382">
    <property type="entry name" value="AAA"/>
    <property type="match status" value="1"/>
</dbReference>
<dbReference type="InterPro" id="IPR011006">
    <property type="entry name" value="CheY-like_superfamily"/>
</dbReference>
<evidence type="ECO:0000256" key="5">
    <source>
        <dbReference type="ARBA" id="ARBA00023163"/>
    </source>
</evidence>
<keyword evidence="6" id="KW-0597">Phosphoprotein</keyword>
<reference evidence="9" key="1">
    <citation type="journal article" date="2020" name="mSystems">
        <title>Genome- and Community-Level Interaction Insights into Carbon Utilization and Element Cycling Functions of Hydrothermarchaeota in Hydrothermal Sediment.</title>
        <authorList>
            <person name="Zhou Z."/>
            <person name="Liu Y."/>
            <person name="Xu W."/>
            <person name="Pan J."/>
            <person name="Luo Z.H."/>
            <person name="Li M."/>
        </authorList>
    </citation>
    <scope>NUCLEOTIDE SEQUENCE [LARGE SCALE GENOMIC DNA]</scope>
    <source>
        <strain evidence="9">HyVt-113</strain>
    </source>
</reference>
<evidence type="ECO:0000259" key="7">
    <source>
        <dbReference type="PROSITE" id="PS50045"/>
    </source>
</evidence>
<dbReference type="InterPro" id="IPR025943">
    <property type="entry name" value="Sigma_54_int_dom_ATP-bd_2"/>
</dbReference>
<dbReference type="Pfam" id="PF00072">
    <property type="entry name" value="Response_reg"/>
    <property type="match status" value="1"/>
</dbReference>
<dbReference type="PROSITE" id="PS00676">
    <property type="entry name" value="SIGMA54_INTERACT_2"/>
    <property type="match status" value="1"/>
</dbReference>
<dbReference type="InterPro" id="IPR001789">
    <property type="entry name" value="Sig_transdc_resp-reg_receiver"/>
</dbReference>
<dbReference type="InterPro" id="IPR025662">
    <property type="entry name" value="Sigma_54_int_dom_ATP-bd_1"/>
</dbReference>
<dbReference type="Pfam" id="PF02954">
    <property type="entry name" value="HTH_8"/>
    <property type="match status" value="1"/>
</dbReference>
<dbReference type="GO" id="GO:0005524">
    <property type="term" value="F:ATP binding"/>
    <property type="evidence" value="ECO:0007669"/>
    <property type="project" value="UniProtKB-KW"/>
</dbReference>
<keyword evidence="5" id="KW-0804">Transcription</keyword>
<dbReference type="EMBL" id="DQWQ01000030">
    <property type="protein sequence ID" value="HDD35282.1"/>
    <property type="molecule type" value="Genomic_DNA"/>
</dbReference>
<protein>
    <submittedName>
        <fullName evidence="9">Sigma-54-dependent Fis family transcriptional regulator</fullName>
    </submittedName>
</protein>
<dbReference type="Pfam" id="PF00158">
    <property type="entry name" value="Sigma54_activat"/>
    <property type="match status" value="1"/>
</dbReference>
<keyword evidence="2" id="KW-0067">ATP-binding</keyword>
<dbReference type="PROSITE" id="PS00675">
    <property type="entry name" value="SIGMA54_INTERACT_1"/>
    <property type="match status" value="1"/>
</dbReference>